<dbReference type="Pfam" id="PF01408">
    <property type="entry name" value="GFO_IDH_MocA"/>
    <property type="match status" value="1"/>
</dbReference>
<evidence type="ECO:0000313" key="4">
    <source>
        <dbReference type="EMBL" id="KAG0482875.1"/>
    </source>
</evidence>
<evidence type="ECO:0000313" key="5">
    <source>
        <dbReference type="Proteomes" id="UP000639772"/>
    </source>
</evidence>
<dbReference type="PANTHER" id="PTHR46368:SF4">
    <property type="entry name" value="OS10G0403700 PROTEIN"/>
    <property type="match status" value="1"/>
</dbReference>
<evidence type="ECO:0000256" key="1">
    <source>
        <dbReference type="ARBA" id="ARBA00010928"/>
    </source>
</evidence>
<feature type="domain" description="Gfo/Idh/MocA-like oxidoreductase N-terminal" evidence="2">
    <location>
        <begin position="5"/>
        <end position="124"/>
    </location>
</feature>
<dbReference type="GO" id="GO:0000166">
    <property type="term" value="F:nucleotide binding"/>
    <property type="evidence" value="ECO:0007669"/>
    <property type="project" value="InterPro"/>
</dbReference>
<protein>
    <recommendedName>
        <fullName evidence="6">Gfo/Idh/MocA-like oxidoreductase N-terminal domain-containing protein</fullName>
    </recommendedName>
</protein>
<evidence type="ECO:0000259" key="3">
    <source>
        <dbReference type="Pfam" id="PF22725"/>
    </source>
</evidence>
<gene>
    <name evidence="4" type="ORF">HPP92_010959</name>
</gene>
<reference evidence="4 5" key="1">
    <citation type="journal article" date="2020" name="Nat. Food">
        <title>A phased Vanilla planifolia genome enables genetic improvement of flavour and production.</title>
        <authorList>
            <person name="Hasing T."/>
            <person name="Tang H."/>
            <person name="Brym M."/>
            <person name="Khazi F."/>
            <person name="Huang T."/>
            <person name="Chambers A.H."/>
        </authorList>
    </citation>
    <scope>NUCLEOTIDE SEQUENCE [LARGE SCALE GENOMIC DNA]</scope>
    <source>
        <tissue evidence="4">Leaf</tissue>
    </source>
</reference>
<sequence length="359" mass="39411">MANTIRFGIMGCAGIARKVSRAIKLVPNATVVAVASRSEEKARRFIADNHLPEGTRAHGSYDSLLDDPDVDAVYVPLPTSLHLQWAVAAADKGKHVLLEKPTALSVADLDRILEACEAKNLQFMDGTMWMHHPRTAEMQGLLHDPDRFGQLQLVSSIASFQSNPEFLQNDIRVKPDLDALGALGDLGWYCIRSILWAVDYKLPNKVVAFPNPIKNEAGLILSCGASLQWENGSAAMFHCSFLAHLTFELTIVGSRGTLTLSDFLIPFEENSAPFSFASDSRLSKLKMGLEELPGKHVVPTEFPQEARMICEFSRLVEAIKVSGSKADGKWPSISRKTQLVVDAVKESIEKGFKIVEIVG</sequence>
<name>A0A835V3Z9_VANPL</name>
<feature type="domain" description="GFO/IDH/MocA-like oxidoreductase" evidence="3">
    <location>
        <begin position="146"/>
        <end position="258"/>
    </location>
</feature>
<dbReference type="Proteomes" id="UP000639772">
    <property type="component" value="Unassembled WGS sequence"/>
</dbReference>
<proteinExistence type="inferred from homology"/>
<dbReference type="AlphaFoldDB" id="A0A835V3Z9"/>
<accession>A0A835V3Z9</accession>
<organism evidence="4 5">
    <name type="scientific">Vanilla planifolia</name>
    <name type="common">Vanilla</name>
    <dbReference type="NCBI Taxonomy" id="51239"/>
    <lineage>
        <taxon>Eukaryota</taxon>
        <taxon>Viridiplantae</taxon>
        <taxon>Streptophyta</taxon>
        <taxon>Embryophyta</taxon>
        <taxon>Tracheophyta</taxon>
        <taxon>Spermatophyta</taxon>
        <taxon>Magnoliopsida</taxon>
        <taxon>Liliopsida</taxon>
        <taxon>Asparagales</taxon>
        <taxon>Orchidaceae</taxon>
        <taxon>Vanilloideae</taxon>
        <taxon>Vanilleae</taxon>
        <taxon>Vanilla</taxon>
    </lineage>
</organism>
<dbReference type="SUPFAM" id="SSF55347">
    <property type="entry name" value="Glyceraldehyde-3-phosphate dehydrogenase-like, C-terminal domain"/>
    <property type="match status" value="1"/>
</dbReference>
<dbReference type="Pfam" id="PF22725">
    <property type="entry name" value="GFO_IDH_MocA_C3"/>
    <property type="match status" value="1"/>
</dbReference>
<dbReference type="OrthoDB" id="2129491at2759"/>
<dbReference type="InterPro" id="IPR000683">
    <property type="entry name" value="Gfo/Idh/MocA-like_OxRdtase_N"/>
</dbReference>
<evidence type="ECO:0000259" key="2">
    <source>
        <dbReference type="Pfam" id="PF01408"/>
    </source>
</evidence>
<dbReference type="PANTHER" id="PTHR46368">
    <property type="match status" value="1"/>
</dbReference>
<dbReference type="Gene3D" id="3.30.360.10">
    <property type="entry name" value="Dihydrodipicolinate Reductase, domain 2"/>
    <property type="match status" value="1"/>
</dbReference>
<dbReference type="EMBL" id="JADCNM010000005">
    <property type="protein sequence ID" value="KAG0482875.1"/>
    <property type="molecule type" value="Genomic_DNA"/>
</dbReference>
<dbReference type="InterPro" id="IPR055170">
    <property type="entry name" value="GFO_IDH_MocA-like_dom"/>
</dbReference>
<dbReference type="Gene3D" id="3.40.50.720">
    <property type="entry name" value="NAD(P)-binding Rossmann-like Domain"/>
    <property type="match status" value="1"/>
</dbReference>
<dbReference type="SUPFAM" id="SSF51735">
    <property type="entry name" value="NAD(P)-binding Rossmann-fold domains"/>
    <property type="match status" value="1"/>
</dbReference>
<comment type="caution">
    <text evidence="4">The sequence shown here is derived from an EMBL/GenBank/DDBJ whole genome shotgun (WGS) entry which is preliminary data.</text>
</comment>
<evidence type="ECO:0008006" key="6">
    <source>
        <dbReference type="Google" id="ProtNLM"/>
    </source>
</evidence>
<dbReference type="InterPro" id="IPR036291">
    <property type="entry name" value="NAD(P)-bd_dom_sf"/>
</dbReference>
<comment type="similarity">
    <text evidence="1">Belongs to the Gfo/Idh/MocA family.</text>
</comment>